<comment type="caution">
    <text evidence="1">The sequence shown here is derived from an EMBL/GenBank/DDBJ whole genome shotgun (WGS) entry which is preliminary data.</text>
</comment>
<sequence>MKIISTLIEGTKCHAFVSDCKGNVLFERRMKDCSSTCLVMERDDIPSNASYCPSMVVHGKNGDKRQKAVNNVDKSGCFEVSGNIISFSFKEIECPKELPKICDDPE</sequence>
<organism evidence="1 2">
    <name type="scientific">Gigaspora margarita</name>
    <dbReference type="NCBI Taxonomy" id="4874"/>
    <lineage>
        <taxon>Eukaryota</taxon>
        <taxon>Fungi</taxon>
        <taxon>Fungi incertae sedis</taxon>
        <taxon>Mucoromycota</taxon>
        <taxon>Glomeromycotina</taxon>
        <taxon>Glomeromycetes</taxon>
        <taxon>Diversisporales</taxon>
        <taxon>Gigasporaceae</taxon>
        <taxon>Gigaspora</taxon>
    </lineage>
</organism>
<name>A0ABN7VR62_GIGMA</name>
<protein>
    <submittedName>
        <fullName evidence="1">16712_t:CDS:1</fullName>
    </submittedName>
</protein>
<accession>A0ABN7VR62</accession>
<keyword evidence="2" id="KW-1185">Reference proteome</keyword>
<gene>
    <name evidence="1" type="ORF">GMARGA_LOCUS21640</name>
</gene>
<evidence type="ECO:0000313" key="2">
    <source>
        <dbReference type="Proteomes" id="UP000789901"/>
    </source>
</evidence>
<dbReference type="EMBL" id="CAJVQB010020166">
    <property type="protein sequence ID" value="CAG8793651.1"/>
    <property type="molecule type" value="Genomic_DNA"/>
</dbReference>
<evidence type="ECO:0000313" key="1">
    <source>
        <dbReference type="EMBL" id="CAG8793651.1"/>
    </source>
</evidence>
<proteinExistence type="predicted"/>
<dbReference type="Proteomes" id="UP000789901">
    <property type="component" value="Unassembled WGS sequence"/>
</dbReference>
<reference evidence="1 2" key="1">
    <citation type="submission" date="2021-06" db="EMBL/GenBank/DDBJ databases">
        <authorList>
            <person name="Kallberg Y."/>
            <person name="Tangrot J."/>
            <person name="Rosling A."/>
        </authorList>
    </citation>
    <scope>NUCLEOTIDE SEQUENCE [LARGE SCALE GENOMIC DNA]</scope>
    <source>
        <strain evidence="1 2">120-4 pot B 10/14</strain>
    </source>
</reference>